<dbReference type="FlyBase" id="FBgn0287218">
    <property type="gene designation" value="CG46448"/>
</dbReference>
<dbReference type="InParanoid" id="A0A6H2EI14"/>
<reference evidence="1 3" key="4">
    <citation type="journal article" date="2002" name="Genome Biol.">
        <title>The transposable elements of the Drosophila melanogaster euchromatin: a genomics perspective.</title>
        <authorList>
            <person name="Kaminker J.S."/>
            <person name="Bergman C.M."/>
            <person name="Kronmiller B."/>
            <person name="Carlson J."/>
            <person name="Svirskas R."/>
            <person name="Patel S."/>
            <person name="Frise E."/>
            <person name="Wheeler D.A."/>
            <person name="Lewis S.E."/>
            <person name="Rubin G.M."/>
            <person name="Ashburner M."/>
            <person name="Celniker S.E."/>
        </authorList>
    </citation>
    <scope>NUCLEOTIDE SEQUENCE [LARGE SCALE GENOMIC DNA]</scope>
    <source>
        <strain evidence="3">Berkeley</strain>
    </source>
</reference>
<reference evidence="1 3" key="9">
    <citation type="journal article" date="2015" name="G3 (Bethesda)">
        <title>Gene Model Annotations for Drosophila melanogaster: Impact of High-Throughput Data.</title>
        <authorList>
            <consortium name="FlyBase Consortium"/>
            <person name="Matthews B.B."/>
            <person name="Dos Santos G."/>
            <person name="Crosby M.A."/>
            <person name="Emmert D.B."/>
            <person name="St Pierre S.E."/>
            <person name="Gramates L.S."/>
            <person name="Zhou P."/>
            <person name="Schroeder A.J."/>
            <person name="Falls K."/>
            <person name="Strelets V."/>
            <person name="Russo S.M."/>
            <person name="Gelbart W.M."/>
            <person name="null"/>
        </authorList>
    </citation>
    <scope>NUCLEOTIDE SEQUENCE [LARGE SCALE GENOMIC DNA]</scope>
    <source>
        <strain evidence="3">Berkeley</strain>
    </source>
</reference>
<proteinExistence type="predicted"/>
<dbReference type="OrthoDB" id="7801106at2759"/>
<reference evidence="1 3" key="2">
    <citation type="journal article" date="2002" name="Genome Biol.">
        <title>Finishing a whole-genome shotgun: release 3 of the Drosophila melanogaster euchromatic genome sequence.</title>
        <authorList>
            <person name="Celniker S.E."/>
            <person name="Wheeler D.A."/>
            <person name="Kronmiller B."/>
            <person name="Carlson J.W."/>
            <person name="Halpern A."/>
            <person name="Patel S."/>
            <person name="Adams M."/>
            <person name="Champe M."/>
            <person name="Dugan S.P."/>
            <person name="Frise E."/>
            <person name="Hodgson A."/>
            <person name="George R.A."/>
            <person name="Hoskins R.A."/>
            <person name="Laverty T."/>
            <person name="Muzny D.M."/>
            <person name="Nelson C.R."/>
            <person name="Pacleb J.M."/>
            <person name="Park S."/>
            <person name="Pfeiffer B.D."/>
            <person name="Richards S."/>
            <person name="Sodergren E.J."/>
            <person name="Svirskas R."/>
            <person name="Tabor P.E."/>
            <person name="Wan K."/>
            <person name="Stapleton M."/>
            <person name="Sutton G.G."/>
            <person name="Venter C."/>
            <person name="Weinstock G."/>
            <person name="Scherer S.E."/>
            <person name="Myers E.W."/>
            <person name="Gibbs R.A."/>
            <person name="Rubin G.M."/>
        </authorList>
    </citation>
    <scope>NUCLEOTIDE SEQUENCE [LARGE SCALE GENOMIC DNA]</scope>
    <source>
        <strain evidence="3">Berkeley</strain>
    </source>
</reference>
<reference evidence="1 3" key="6">
    <citation type="journal article" date="2005" name="PLoS Comput. Biol.">
        <title>Combined evidence annotation of transposable elements in genome sequences.</title>
        <authorList>
            <person name="Quesneville H."/>
            <person name="Bergman C.M."/>
            <person name="Andrieu O."/>
            <person name="Autard D."/>
            <person name="Nouaud D."/>
            <person name="Ashburner M."/>
            <person name="Anxolabehere D."/>
        </authorList>
    </citation>
    <scope>NUCLEOTIDE SEQUENCE [LARGE SCALE GENOMIC DNA]</scope>
    <source>
        <strain evidence="3">Berkeley</strain>
    </source>
</reference>
<evidence type="ECO:0000313" key="2">
    <source>
        <dbReference type="FlyBase" id="FBgn0287218"/>
    </source>
</evidence>
<organism evidence="1 3">
    <name type="scientific">Drosophila melanogaster</name>
    <name type="common">Fruit fly</name>
    <dbReference type="NCBI Taxonomy" id="7227"/>
    <lineage>
        <taxon>Eukaryota</taxon>
        <taxon>Metazoa</taxon>
        <taxon>Ecdysozoa</taxon>
        <taxon>Arthropoda</taxon>
        <taxon>Hexapoda</taxon>
        <taxon>Insecta</taxon>
        <taxon>Pterygota</taxon>
        <taxon>Neoptera</taxon>
        <taxon>Endopterygota</taxon>
        <taxon>Diptera</taxon>
        <taxon>Brachycera</taxon>
        <taxon>Muscomorpha</taxon>
        <taxon>Ephydroidea</taxon>
        <taxon>Drosophilidae</taxon>
        <taxon>Drosophila</taxon>
        <taxon>Sophophora</taxon>
    </lineage>
</organism>
<evidence type="ECO:0000313" key="1">
    <source>
        <dbReference type="EMBL" id="QJC20900.1"/>
    </source>
</evidence>
<gene>
    <name evidence="1" type="primary">Dmel\CG46448</name>
    <name evidence="1 2" type="ORF">CG46448</name>
    <name evidence="1" type="ORF">Dmel_CG46448</name>
</gene>
<dbReference type="EMBL" id="AE014134">
    <property type="protein sequence ID" value="QJC20900.1"/>
    <property type="molecule type" value="Genomic_DNA"/>
</dbReference>
<evidence type="ECO:0000313" key="3">
    <source>
        <dbReference type="Proteomes" id="UP000000803"/>
    </source>
</evidence>
<keyword evidence="3" id="KW-1185">Reference proteome</keyword>
<reference evidence="1 3" key="10">
    <citation type="journal article" date="2015" name="G3 (Bethesda)">
        <title>Gene Model Annotations for Drosophila melanogaster: The Rule-Benders.</title>
        <authorList>
            <consortium name="FlyBase Consortium"/>
            <person name="Crosby M.A."/>
            <person name="Gramates L.S."/>
            <person name="Dos Santos G."/>
            <person name="Matthews B.B."/>
            <person name="St Pierre S.E."/>
            <person name="Zhou P."/>
            <person name="Schroeder A.J."/>
            <person name="Falls K."/>
            <person name="Emmert D.B."/>
            <person name="Russo S.M."/>
            <person name="Gelbart W.M."/>
            <person name="null"/>
        </authorList>
    </citation>
    <scope>NUCLEOTIDE SEQUENCE [LARGE SCALE GENOMIC DNA]</scope>
    <source>
        <strain evidence="3">Berkeley</strain>
    </source>
</reference>
<reference evidence="1 3" key="8">
    <citation type="journal article" date="2007" name="Science">
        <title>Sequence finishing and mapping of Drosophila melanogaster heterochromatin.</title>
        <authorList>
            <person name="Hoskins R.A."/>
            <person name="Carlson J.W."/>
            <person name="Kennedy C."/>
            <person name="Acevedo D."/>
            <person name="Evans-Holm M."/>
            <person name="Frise E."/>
            <person name="Wan K.H."/>
            <person name="Park S."/>
            <person name="Mendez-Lago M."/>
            <person name="Rossi F."/>
            <person name="Villasante A."/>
            <person name="Dimitri P."/>
            <person name="Karpen G.H."/>
            <person name="Celniker S.E."/>
        </authorList>
    </citation>
    <scope>NUCLEOTIDE SEQUENCE [LARGE SCALE GENOMIC DNA]</scope>
    <source>
        <strain evidence="3">Berkeley</strain>
    </source>
</reference>
<accession>A0A6H2EI14</accession>
<reference evidence="1 3" key="3">
    <citation type="journal article" date="2002" name="Genome Biol.">
        <title>Annotation of the Drosophila melanogaster euchromatic genome: a systematic review.</title>
        <authorList>
            <person name="Misra S."/>
            <person name="Crosby M.A."/>
            <person name="Mungall C.J."/>
            <person name="Matthews B.B."/>
            <person name="Campbell K.S."/>
            <person name="Hradecky P."/>
            <person name="Huang Y."/>
            <person name="Kaminker J.S."/>
            <person name="Millburn G.H."/>
            <person name="Prochnik S.E."/>
            <person name="Smith C.D."/>
            <person name="Tupy J.L."/>
            <person name="Whitfied E.J."/>
            <person name="Bayraktaroglu L."/>
            <person name="Berman B.P."/>
            <person name="Bettencourt B.R."/>
            <person name="Celniker S.E."/>
            <person name="de Grey A.D."/>
            <person name="Drysdale R.A."/>
            <person name="Harris N.L."/>
            <person name="Richter J."/>
            <person name="Russo S."/>
            <person name="Schroeder A.J."/>
            <person name="Shu S.Q."/>
            <person name="Stapleton M."/>
            <person name="Yamada C."/>
            <person name="Ashburner M."/>
            <person name="Gelbart W.M."/>
            <person name="Rubin G.M."/>
            <person name="Lewis S.E."/>
        </authorList>
    </citation>
    <scope>GENOME REANNOTATION</scope>
    <source>
        <strain evidence="3">Berkeley</strain>
    </source>
</reference>
<reference evidence="1 3" key="5">
    <citation type="journal article" date="2002" name="Genome Biol.">
        <title>Heterochromatic sequences in a Drosophila whole-genome shotgun assembly.</title>
        <authorList>
            <person name="Hoskins R.A."/>
            <person name="Smith C.D."/>
            <person name="Carlson J.W."/>
            <person name="Carvalho A.B."/>
            <person name="Halpern A."/>
            <person name="Kaminker J.S."/>
            <person name="Kennedy C."/>
            <person name="Mungall C.J."/>
            <person name="Sullivan B.A."/>
            <person name="Sutton G.G."/>
            <person name="Yasuhara J.C."/>
            <person name="Wakimoto B.T."/>
            <person name="Myers E.W."/>
            <person name="Celniker S.E."/>
            <person name="Rubin G.M."/>
            <person name="Karpen G.H."/>
        </authorList>
    </citation>
    <scope>NUCLEOTIDE SEQUENCE [LARGE SCALE GENOMIC DNA]</scope>
    <source>
        <strain evidence="3">Berkeley</strain>
    </source>
</reference>
<dbReference type="VEuPathDB" id="VectorBase:FBgn0287218"/>
<dbReference type="AlphaFoldDB" id="A0A6H2EI14"/>
<dbReference type="Proteomes" id="UP000000803">
    <property type="component" value="Chromosome 2L"/>
</dbReference>
<dbReference type="AGR" id="FB:FBgn0287218"/>
<sequence length="44" mass="5193">MPWQGPRLLWQQCRRNWRTFGCGSGSGSPRIQLSSAWSRYQRIP</sequence>
<name>A0A6H2EI14_DROME</name>
<reference evidence="1 3" key="11">
    <citation type="journal article" date="2015" name="Genome Res.">
        <title>The Release 6 reference sequence of the Drosophila melanogaster genome.</title>
        <authorList>
            <person name="Hoskins R.A."/>
            <person name="Carlson J.W."/>
            <person name="Wan K.H."/>
            <person name="Park S."/>
            <person name="Mendez I."/>
            <person name="Galle S.E."/>
            <person name="Booth B.W."/>
            <person name="Pfeiffer B.D."/>
            <person name="George R.A."/>
            <person name="Svirskas R."/>
            <person name="Krzywinski M."/>
            <person name="Schein J."/>
            <person name="Accardo M.C."/>
            <person name="Damia E."/>
            <person name="Messina G."/>
            <person name="Mendez-Lago M."/>
            <person name="de Pablos B."/>
            <person name="Demakova O.V."/>
            <person name="Andreyeva E.N."/>
            <person name="Boldyreva L.V."/>
            <person name="Marra M."/>
            <person name="Carvalho A.B."/>
            <person name="Dimitri P."/>
            <person name="Villasante A."/>
            <person name="Zhimulev I.F."/>
            <person name="Rubin G.M."/>
            <person name="Karpen G.H."/>
            <person name="Celniker S.E."/>
        </authorList>
    </citation>
    <scope>NUCLEOTIDE SEQUENCE [LARGE SCALE GENOMIC DNA]</scope>
    <source>
        <strain evidence="3">Berkeley</strain>
    </source>
</reference>
<reference evidence="1 3" key="7">
    <citation type="journal article" date="2007" name="Science">
        <title>The Release 5.1 annotation of Drosophila melanogaster heterochromatin.</title>
        <authorList>
            <person name="Smith C.D."/>
            <person name="Shu S."/>
            <person name="Mungall C.J."/>
            <person name="Karpen G.H."/>
        </authorList>
    </citation>
    <scope>NUCLEOTIDE SEQUENCE [LARGE SCALE GENOMIC DNA]</scope>
    <source>
        <strain evidence="3">Berkeley</strain>
    </source>
</reference>
<reference evidence="1 3" key="1">
    <citation type="journal article" date="2000" name="Science">
        <title>The genome sequence of Drosophila melanogaster.</title>
        <authorList>
            <person name="Adams M.D."/>
            <person name="Celniker S.E."/>
            <person name="Holt R.A."/>
            <person name="Evans C.A."/>
            <person name="Gocayne J.D."/>
            <person name="Amanatides P.G."/>
            <person name="Scherer S.E."/>
            <person name="Li P.W."/>
            <person name="Hoskins R.A."/>
            <person name="Galle R.F."/>
            <person name="George R.A."/>
            <person name="Lewis S.E."/>
            <person name="Richards S."/>
            <person name="Ashburner M."/>
            <person name="Henderson S.N."/>
            <person name="Sutton G.G."/>
            <person name="Wortman J.R."/>
            <person name="Yandell M.D."/>
            <person name="Zhang Q."/>
            <person name="Chen L.X."/>
            <person name="Brandon R.C."/>
            <person name="Rogers Y.H."/>
            <person name="Blazej R.G."/>
            <person name="Champe M."/>
            <person name="Pfeiffer B.D."/>
            <person name="Wan K.H."/>
            <person name="Doyle C."/>
            <person name="Baxter E.G."/>
            <person name="Helt G."/>
            <person name="Nelson C.R."/>
            <person name="Gabor G.L."/>
            <person name="Abril J.F."/>
            <person name="Agbayani A."/>
            <person name="An H.J."/>
            <person name="Andrews-Pfannkoch C."/>
            <person name="Baldwin D."/>
            <person name="Ballew R.M."/>
            <person name="Basu A."/>
            <person name="Baxendale J."/>
            <person name="Bayraktaroglu L."/>
            <person name="Beasley E.M."/>
            <person name="Beeson K.Y."/>
            <person name="Benos P.V."/>
            <person name="Berman B.P."/>
            <person name="Bhandari D."/>
            <person name="Bolshakov S."/>
            <person name="Borkova D."/>
            <person name="Botchan M.R."/>
            <person name="Bouck J."/>
            <person name="Brokstein P."/>
            <person name="Brottier P."/>
            <person name="Burtis K.C."/>
            <person name="Busam D.A."/>
            <person name="Butler H."/>
            <person name="Cadieu E."/>
            <person name="Center A."/>
            <person name="Chandra I."/>
            <person name="Cherry J.M."/>
            <person name="Cawley S."/>
            <person name="Dahlke C."/>
            <person name="Davenport L.B."/>
            <person name="Davies P."/>
            <person name="de Pablos B."/>
            <person name="Delcher A."/>
            <person name="Deng Z."/>
            <person name="Mays A.D."/>
            <person name="Dew I."/>
            <person name="Dietz S.M."/>
            <person name="Dodson K."/>
            <person name="Doup L.E."/>
            <person name="Downes M."/>
            <person name="Dugan-Rocha S."/>
            <person name="Dunkov B.C."/>
            <person name="Dunn P."/>
            <person name="Durbin K.J."/>
            <person name="Evangelista C.C."/>
            <person name="Ferraz C."/>
            <person name="Ferriera S."/>
            <person name="Fleischmann W."/>
            <person name="Fosler C."/>
            <person name="Gabrielian A.E."/>
            <person name="Garg N.S."/>
            <person name="Gelbart W.M."/>
            <person name="Glasser K."/>
            <person name="Glodek A."/>
            <person name="Gong F."/>
            <person name="Gorrell J.H."/>
            <person name="Gu Z."/>
            <person name="Guan P."/>
            <person name="Harris M."/>
            <person name="Harris N.L."/>
            <person name="Harvey D."/>
            <person name="Heiman T.J."/>
            <person name="Hernandez J.R."/>
            <person name="Houck J."/>
            <person name="Hostin D."/>
            <person name="Houston K.A."/>
            <person name="Howland T.J."/>
            <person name="Wei M.H."/>
            <person name="Ibegwam C."/>
            <person name="Jalali M."/>
            <person name="Kalush F."/>
            <person name="Karpen G.H."/>
            <person name="Ke Z."/>
            <person name="Kennison J.A."/>
            <person name="Ketchum K.A."/>
            <person name="Kimmel B.E."/>
            <person name="Kodira C.D."/>
            <person name="Kraft C."/>
            <person name="Kravitz S."/>
            <person name="Kulp D."/>
            <person name="Lai Z."/>
            <person name="Lasko P."/>
            <person name="Lei Y."/>
            <person name="Levitsky A.A."/>
            <person name="Li J."/>
            <person name="Li Z."/>
            <person name="Liang Y."/>
            <person name="Lin X."/>
            <person name="Liu X."/>
            <person name="Mattei B."/>
            <person name="McIntosh T.C."/>
            <person name="McLeod M.P."/>
            <person name="McPherson D."/>
            <person name="Merkulov G."/>
            <person name="Milshina N.V."/>
            <person name="Mobarry C."/>
            <person name="Morris J."/>
            <person name="Moshrefi A."/>
            <person name="Mount S.M."/>
            <person name="Moy M."/>
            <person name="Murphy B."/>
            <person name="Murphy L."/>
            <person name="Muzny D.M."/>
            <person name="Nelson D.L."/>
            <person name="Nelson D.R."/>
            <person name="Nelson K.A."/>
            <person name="Nixon K."/>
            <person name="Nusskern D.R."/>
            <person name="Pacleb J.M."/>
            <person name="Palazzolo M."/>
            <person name="Pittman G.S."/>
            <person name="Pan S."/>
            <person name="Pollard J."/>
            <person name="Puri V."/>
            <person name="Reese M.G."/>
            <person name="Reinert K."/>
            <person name="Remington K."/>
            <person name="Saunders R.D."/>
            <person name="Scheeler F."/>
            <person name="Shen H."/>
            <person name="Shue B.C."/>
            <person name="Siden-Kiamos I."/>
            <person name="Simpson M."/>
            <person name="Skupski M.P."/>
            <person name="Smith T."/>
            <person name="Spier E."/>
            <person name="Spradling A.C."/>
            <person name="Stapleton M."/>
            <person name="Strong R."/>
            <person name="Sun E."/>
            <person name="Svirskas R."/>
            <person name="Tector C."/>
            <person name="Turner R."/>
            <person name="Venter E."/>
            <person name="Wang A.H."/>
            <person name="Wang X."/>
            <person name="Wang Z.Y."/>
            <person name="Wassarman D.A."/>
            <person name="Weinstock G.M."/>
            <person name="Weissenbach J."/>
            <person name="Williams S.M."/>
            <person name="WoodageT"/>
            <person name="Worley K.C."/>
            <person name="Wu D."/>
            <person name="Yang S."/>
            <person name="Yao Q.A."/>
            <person name="Ye J."/>
            <person name="Yeh R.F."/>
            <person name="Zaveri J.S."/>
            <person name="Zhan M."/>
            <person name="Zhang G."/>
            <person name="Zhao Q."/>
            <person name="Zheng L."/>
            <person name="Zheng X.H."/>
            <person name="Zhong F.N."/>
            <person name="Zhong W."/>
            <person name="Zhou X."/>
            <person name="Zhu S."/>
            <person name="Zhu X."/>
            <person name="Smith H.O."/>
            <person name="Gibbs R.A."/>
            <person name="Myers E.W."/>
            <person name="Rubin G.M."/>
            <person name="Venter J.C."/>
        </authorList>
    </citation>
    <scope>NUCLEOTIDE SEQUENCE [LARGE SCALE GENOMIC DNA]</scope>
    <source>
        <strain evidence="3">Berkeley</strain>
    </source>
</reference>
<protein>
    <submittedName>
        <fullName evidence="1">Uncharacterized protein</fullName>
    </submittedName>
</protein>